<accession>A0A0D0BQ76</accession>
<keyword evidence="2" id="KW-1185">Reference proteome</keyword>
<evidence type="ECO:0000313" key="1">
    <source>
        <dbReference type="EMBL" id="KIK51769.1"/>
    </source>
</evidence>
<proteinExistence type="predicted"/>
<sequence>EEADNPGNNLHVSGLSHKVDSGDLELRLPKLARYVQKASVVYDPQSRES</sequence>
<dbReference type="Proteomes" id="UP000053593">
    <property type="component" value="Unassembled WGS sequence"/>
</dbReference>
<dbReference type="AlphaFoldDB" id="A0A0D0BQ76"/>
<gene>
    <name evidence="1" type="ORF">GYMLUDRAFT_979916</name>
</gene>
<dbReference type="HOGENOM" id="CLU_3147181_0_0_1"/>
<name>A0A0D0BQ76_9AGAR</name>
<organism evidence="1 2">
    <name type="scientific">Collybiopsis luxurians FD-317 M1</name>
    <dbReference type="NCBI Taxonomy" id="944289"/>
    <lineage>
        <taxon>Eukaryota</taxon>
        <taxon>Fungi</taxon>
        <taxon>Dikarya</taxon>
        <taxon>Basidiomycota</taxon>
        <taxon>Agaricomycotina</taxon>
        <taxon>Agaricomycetes</taxon>
        <taxon>Agaricomycetidae</taxon>
        <taxon>Agaricales</taxon>
        <taxon>Marasmiineae</taxon>
        <taxon>Omphalotaceae</taxon>
        <taxon>Collybiopsis</taxon>
        <taxon>Collybiopsis luxurians</taxon>
    </lineage>
</organism>
<protein>
    <submittedName>
        <fullName evidence="1">Uncharacterized protein</fullName>
    </submittedName>
</protein>
<feature type="non-terminal residue" evidence="1">
    <location>
        <position position="1"/>
    </location>
</feature>
<dbReference type="OrthoDB" id="6159137at2759"/>
<evidence type="ECO:0000313" key="2">
    <source>
        <dbReference type="Proteomes" id="UP000053593"/>
    </source>
</evidence>
<reference evidence="1 2" key="1">
    <citation type="submission" date="2014-04" db="EMBL/GenBank/DDBJ databases">
        <title>Evolutionary Origins and Diversification of the Mycorrhizal Mutualists.</title>
        <authorList>
            <consortium name="DOE Joint Genome Institute"/>
            <consortium name="Mycorrhizal Genomics Consortium"/>
            <person name="Kohler A."/>
            <person name="Kuo A."/>
            <person name="Nagy L.G."/>
            <person name="Floudas D."/>
            <person name="Copeland A."/>
            <person name="Barry K.W."/>
            <person name="Cichocki N."/>
            <person name="Veneault-Fourrey C."/>
            <person name="LaButti K."/>
            <person name="Lindquist E.A."/>
            <person name="Lipzen A."/>
            <person name="Lundell T."/>
            <person name="Morin E."/>
            <person name="Murat C."/>
            <person name="Riley R."/>
            <person name="Ohm R."/>
            <person name="Sun H."/>
            <person name="Tunlid A."/>
            <person name="Henrissat B."/>
            <person name="Grigoriev I.V."/>
            <person name="Hibbett D.S."/>
            <person name="Martin F."/>
        </authorList>
    </citation>
    <scope>NUCLEOTIDE SEQUENCE [LARGE SCALE GENOMIC DNA]</scope>
    <source>
        <strain evidence="1 2">FD-317 M1</strain>
    </source>
</reference>
<dbReference type="EMBL" id="KN834855">
    <property type="protein sequence ID" value="KIK51769.1"/>
    <property type="molecule type" value="Genomic_DNA"/>
</dbReference>